<protein>
    <submittedName>
        <fullName evidence="1">Uncharacterized protein</fullName>
    </submittedName>
</protein>
<reference evidence="1" key="1">
    <citation type="journal article" date="2021" name="Proc. Natl. Acad. Sci. U.S.A.">
        <title>A Catalog of Tens of Thousands of Viruses from Human Metagenomes Reveals Hidden Associations with Chronic Diseases.</title>
        <authorList>
            <person name="Tisza M.J."/>
            <person name="Buck C.B."/>
        </authorList>
    </citation>
    <scope>NUCLEOTIDE SEQUENCE</scope>
    <source>
        <strain evidence="1">CtFbs2</strain>
    </source>
</reference>
<dbReference type="EMBL" id="BK015193">
    <property type="protein sequence ID" value="DAD95506.1"/>
    <property type="molecule type" value="Genomic_DNA"/>
</dbReference>
<organism evidence="1">
    <name type="scientific">Siphoviridae sp. ctFbs2</name>
    <dbReference type="NCBI Taxonomy" id="2826213"/>
    <lineage>
        <taxon>Viruses</taxon>
        <taxon>Duplodnaviria</taxon>
        <taxon>Heunggongvirae</taxon>
        <taxon>Uroviricota</taxon>
        <taxon>Caudoviricetes</taxon>
    </lineage>
</organism>
<accession>A0A8S5NMK7</accession>
<sequence>MPEYIVFVMPPADEDAEPFDIPEWGYIEAIATAERYHARGWQACIIDFGTPFVPWRAGRLDGPDIRVMARTCDEACIRARAISADCATFQRMED</sequence>
<name>A0A8S5NMK7_9CAUD</name>
<evidence type="ECO:0000313" key="1">
    <source>
        <dbReference type="EMBL" id="DAD95506.1"/>
    </source>
</evidence>
<proteinExistence type="predicted"/>